<evidence type="ECO:0000256" key="9">
    <source>
        <dbReference type="ARBA" id="ARBA00048383"/>
    </source>
</evidence>
<evidence type="ECO:0000256" key="5">
    <source>
        <dbReference type="ARBA" id="ARBA00022781"/>
    </source>
</evidence>
<dbReference type="GO" id="GO:0046961">
    <property type="term" value="F:proton-transporting ATPase activity, rotational mechanism"/>
    <property type="evidence" value="ECO:0007669"/>
    <property type="project" value="InterPro"/>
</dbReference>
<dbReference type="InterPro" id="IPR000194">
    <property type="entry name" value="ATPase_F1/V1/A1_a/bsu_nucl-bd"/>
</dbReference>
<evidence type="ECO:0000256" key="1">
    <source>
        <dbReference type="ARBA" id="ARBA00008936"/>
    </source>
</evidence>
<name>A0A915NZE5_9BILA</name>
<dbReference type="WBParaSite" id="scf7180000422067.g8218">
    <property type="protein sequence ID" value="scf7180000422067.g8218"/>
    <property type="gene ID" value="scf7180000422067.g8218"/>
</dbReference>
<dbReference type="Pfam" id="PF16886">
    <property type="entry name" value="ATP-synt_ab_Xtn"/>
    <property type="match status" value="1"/>
</dbReference>
<protein>
    <recommendedName>
        <fullName evidence="2">H(+)-transporting two-sector ATPase</fullName>
        <ecNumber evidence="2">7.1.2.2</ecNumber>
    </recommendedName>
</protein>
<dbReference type="SUPFAM" id="SSF52540">
    <property type="entry name" value="P-loop containing nucleoside triphosphate hydrolases"/>
    <property type="match status" value="1"/>
</dbReference>
<evidence type="ECO:0000259" key="11">
    <source>
        <dbReference type="Pfam" id="PF00006"/>
    </source>
</evidence>
<evidence type="ECO:0000313" key="15">
    <source>
        <dbReference type="WBParaSite" id="scf7180000422067.g8218"/>
    </source>
</evidence>
<comment type="similarity">
    <text evidence="1">Belongs to the ATPase alpha/beta chains family.</text>
</comment>
<evidence type="ECO:0000256" key="2">
    <source>
        <dbReference type="ARBA" id="ARBA00012473"/>
    </source>
</evidence>
<dbReference type="SUPFAM" id="SSF50615">
    <property type="entry name" value="N-terminal domain of alpha and beta subunits of F1 ATP synthase"/>
    <property type="match status" value="1"/>
</dbReference>
<evidence type="ECO:0000313" key="14">
    <source>
        <dbReference type="Proteomes" id="UP000887560"/>
    </source>
</evidence>
<evidence type="ECO:0000259" key="12">
    <source>
        <dbReference type="Pfam" id="PF02874"/>
    </source>
</evidence>
<dbReference type="GO" id="GO:0005765">
    <property type="term" value="C:lysosomal membrane"/>
    <property type="evidence" value="ECO:0007669"/>
    <property type="project" value="TreeGrafter"/>
</dbReference>
<dbReference type="InterPro" id="IPR036121">
    <property type="entry name" value="ATPase_F1/V1/A1_a/bsu_N_sf"/>
</dbReference>
<dbReference type="GO" id="GO:0046034">
    <property type="term" value="P:ATP metabolic process"/>
    <property type="evidence" value="ECO:0007669"/>
    <property type="project" value="InterPro"/>
</dbReference>
<organism evidence="14 15">
    <name type="scientific">Meloidogyne floridensis</name>
    <dbReference type="NCBI Taxonomy" id="298350"/>
    <lineage>
        <taxon>Eukaryota</taxon>
        <taxon>Metazoa</taxon>
        <taxon>Ecdysozoa</taxon>
        <taxon>Nematoda</taxon>
        <taxon>Chromadorea</taxon>
        <taxon>Rhabditida</taxon>
        <taxon>Tylenchina</taxon>
        <taxon>Tylenchomorpha</taxon>
        <taxon>Tylenchoidea</taxon>
        <taxon>Meloidogynidae</taxon>
        <taxon>Meloidogyninae</taxon>
        <taxon>Meloidogyne</taxon>
    </lineage>
</organism>
<keyword evidence="4" id="KW-0547">Nucleotide-binding</keyword>
<dbReference type="InterPro" id="IPR031686">
    <property type="entry name" value="ATP-synth_a_Xtn"/>
</dbReference>
<accession>A0A915NZE5</accession>
<dbReference type="Pfam" id="PF02874">
    <property type="entry name" value="ATP-synt_ab_N"/>
    <property type="match status" value="1"/>
</dbReference>
<evidence type="ECO:0000256" key="8">
    <source>
        <dbReference type="ARBA" id="ARBA00023065"/>
    </source>
</evidence>
<feature type="domain" description="ATPase F1/V1/A1 complex alpha/beta subunit nucleotide-binding" evidence="11">
    <location>
        <begin position="360"/>
        <end position="468"/>
    </location>
</feature>
<keyword evidence="6" id="KW-0067">ATP-binding</keyword>
<dbReference type="InterPro" id="IPR023366">
    <property type="entry name" value="ATP_synth_asu-like_sf"/>
</dbReference>
<feature type="domain" description="ATPase F1/V1/A1 complex alpha/beta subunit N-terminal" evidence="12">
    <location>
        <begin position="72"/>
        <end position="127"/>
    </location>
</feature>
<dbReference type="InterPro" id="IPR022878">
    <property type="entry name" value="V-ATPase_asu"/>
</dbReference>
<dbReference type="CDD" id="cd18119">
    <property type="entry name" value="ATP-synt_V_A-type_alpha_N"/>
    <property type="match status" value="1"/>
</dbReference>
<dbReference type="InterPro" id="IPR027417">
    <property type="entry name" value="P-loop_NTPase"/>
</dbReference>
<evidence type="ECO:0000256" key="3">
    <source>
        <dbReference type="ARBA" id="ARBA00022448"/>
    </source>
</evidence>
<evidence type="ECO:0000256" key="4">
    <source>
        <dbReference type="ARBA" id="ARBA00022741"/>
    </source>
</evidence>
<keyword evidence="8" id="KW-0406">Ion transport</keyword>
<feature type="compositionally biased region" description="Basic and acidic residues" evidence="10">
    <location>
        <begin position="1"/>
        <end position="15"/>
    </location>
</feature>
<dbReference type="PANTHER" id="PTHR43607">
    <property type="entry name" value="V-TYPE PROTON ATPASE CATALYTIC SUBUNIT A"/>
    <property type="match status" value="1"/>
</dbReference>
<dbReference type="Pfam" id="PF00006">
    <property type="entry name" value="ATP-synt_ab"/>
    <property type="match status" value="1"/>
</dbReference>
<dbReference type="InterPro" id="IPR004100">
    <property type="entry name" value="ATPase_F1/V1/A1_a/bsu_N"/>
</dbReference>
<dbReference type="Gene3D" id="2.40.30.20">
    <property type="match status" value="1"/>
</dbReference>
<keyword evidence="3" id="KW-0813">Transport</keyword>
<evidence type="ECO:0000259" key="13">
    <source>
        <dbReference type="Pfam" id="PF16886"/>
    </source>
</evidence>
<dbReference type="CDD" id="cd01134">
    <property type="entry name" value="V_A-ATPase_A"/>
    <property type="match status" value="1"/>
</dbReference>
<dbReference type="Gene3D" id="2.40.50.100">
    <property type="match status" value="1"/>
</dbReference>
<feature type="region of interest" description="Disordered" evidence="10">
    <location>
        <begin position="1"/>
        <end position="45"/>
    </location>
</feature>
<keyword evidence="14" id="KW-1185">Reference proteome</keyword>
<keyword evidence="7" id="KW-1278">Translocase</keyword>
<proteinExistence type="inferred from homology"/>
<sequence length="471" mass="51516">MPEEKGVKKEAKEAKVNSLSLKTNSKQSKKGESSEGSTKRPKTRLFLRPLTKSGMPPSTREVKEAQYGYVYVVTAEKMSGAAMYELVRVGHNELVGEIIRLEGDYATIQVYEETSAVTIGDPVLRTGKPLSVELGPGIMGSIFDGIQRPLHDIAQMTQSIYIPKGINTNALSRTKQWEFIPKQSLRPGDHVTGGDIVGIVYESALVKHSIMVPPNACGTLKFLAPKGSYNVTEKIIEIEFSGDVQKYSMLQVWPVRQPRPVAEKLAANYPLLCGQRVLDALFPSFGCGKTVISQSLSKYSNSDAIIYVGCGERGNEMSEVLRDFPELTMEVDGKTTSIMERTALVANTSNMPVAAREASIYTDSTSRWAEALREISGRLGEMPADSGYPAYLAARLASFYERAGKVKCRGSPDRDGSVTIVGAVSPPGGDFADPVTTATLGIVQVFWGLDKKLAQRKHFPSINWLISYRNT</sequence>
<dbReference type="FunFam" id="2.40.50.100:FF:000008">
    <property type="entry name" value="V-type proton ATPase catalytic subunit A"/>
    <property type="match status" value="1"/>
</dbReference>
<dbReference type="GO" id="GO:0005524">
    <property type="term" value="F:ATP binding"/>
    <property type="evidence" value="ECO:0007669"/>
    <property type="project" value="UniProtKB-KW"/>
</dbReference>
<evidence type="ECO:0000256" key="10">
    <source>
        <dbReference type="SAM" id="MobiDB-lite"/>
    </source>
</evidence>
<keyword evidence="5" id="KW-0375">Hydrogen ion transport</keyword>
<comment type="catalytic activity">
    <reaction evidence="9">
        <text>ATP + H2O + 4 H(+)(in) = ADP + phosphate + 5 H(+)(out)</text>
        <dbReference type="Rhea" id="RHEA:57720"/>
        <dbReference type="ChEBI" id="CHEBI:15377"/>
        <dbReference type="ChEBI" id="CHEBI:15378"/>
        <dbReference type="ChEBI" id="CHEBI:30616"/>
        <dbReference type="ChEBI" id="CHEBI:43474"/>
        <dbReference type="ChEBI" id="CHEBI:456216"/>
        <dbReference type="EC" id="7.1.2.2"/>
    </reaction>
</comment>
<dbReference type="PANTHER" id="PTHR43607:SF1">
    <property type="entry name" value="H(+)-TRANSPORTING TWO-SECTOR ATPASE"/>
    <property type="match status" value="1"/>
</dbReference>
<dbReference type="NCBIfam" id="NF003220">
    <property type="entry name" value="PRK04192.1"/>
    <property type="match status" value="1"/>
</dbReference>
<dbReference type="EC" id="7.1.2.2" evidence="2"/>
<dbReference type="AlphaFoldDB" id="A0A915NZE5"/>
<dbReference type="Proteomes" id="UP000887560">
    <property type="component" value="Unplaced"/>
</dbReference>
<feature type="domain" description="ATPsynthase alpha/beta subunit barrel-sandwich" evidence="13">
    <location>
        <begin position="169"/>
        <end position="256"/>
    </location>
</feature>
<evidence type="ECO:0000256" key="6">
    <source>
        <dbReference type="ARBA" id="ARBA00022840"/>
    </source>
</evidence>
<evidence type="ECO:0000256" key="7">
    <source>
        <dbReference type="ARBA" id="ARBA00022967"/>
    </source>
</evidence>
<dbReference type="FunFam" id="2.40.30.20:FF:000002">
    <property type="entry name" value="V-type proton ATPase catalytic subunit A"/>
    <property type="match status" value="1"/>
</dbReference>
<reference evidence="15" key="1">
    <citation type="submission" date="2022-11" db="UniProtKB">
        <authorList>
            <consortium name="WormBaseParasite"/>
        </authorList>
    </citation>
    <scope>IDENTIFICATION</scope>
</reference>
<dbReference type="Gene3D" id="3.40.50.300">
    <property type="entry name" value="P-loop containing nucleotide triphosphate hydrolases"/>
    <property type="match status" value="2"/>
</dbReference>